<dbReference type="Pfam" id="PF14470">
    <property type="entry name" value="bPH_3"/>
    <property type="match status" value="1"/>
</dbReference>
<protein>
    <submittedName>
        <fullName evidence="3">Phage protein</fullName>
    </submittedName>
</protein>
<dbReference type="Pfam" id="PF09851">
    <property type="entry name" value="SHOCT"/>
    <property type="match status" value="1"/>
</dbReference>
<proteinExistence type="predicted"/>
<feature type="domain" description="YokE-like PH" evidence="2">
    <location>
        <begin position="41"/>
        <end position="131"/>
    </location>
</feature>
<evidence type="ECO:0000259" key="2">
    <source>
        <dbReference type="Pfam" id="PF14470"/>
    </source>
</evidence>
<dbReference type="Proteomes" id="UP000000491">
    <property type="component" value="Chromosome"/>
</dbReference>
<gene>
    <name evidence="3" type="ordered locus">Zymop_1065</name>
</gene>
<evidence type="ECO:0000313" key="3">
    <source>
        <dbReference type="EMBL" id="AEI37961.1"/>
    </source>
</evidence>
<accession>F8ETD6</accession>
<dbReference type="PATRIC" id="fig|579138.3.peg.1128"/>
<organism evidence="3 4">
    <name type="scientific">Zymomonas mobilis subsp. pomaceae (strain ATCC 29192 / DSM 22645 / JCM 10191 / CCUG 17912 / NBRC 13757 / NCIMB 11200 / NRRL B-4491 / Barker I)</name>
    <dbReference type="NCBI Taxonomy" id="579138"/>
    <lineage>
        <taxon>Bacteria</taxon>
        <taxon>Pseudomonadati</taxon>
        <taxon>Pseudomonadota</taxon>
        <taxon>Alphaproteobacteria</taxon>
        <taxon>Sphingomonadales</taxon>
        <taxon>Zymomonadaceae</taxon>
        <taxon>Zymomonas</taxon>
    </lineage>
</organism>
<feature type="domain" description="SHOCT" evidence="1">
    <location>
        <begin position="158"/>
        <end position="184"/>
    </location>
</feature>
<dbReference type="InterPro" id="IPR018649">
    <property type="entry name" value="SHOCT"/>
</dbReference>
<dbReference type="AlphaFoldDB" id="F8ETD6"/>
<dbReference type="EMBL" id="CP002865">
    <property type="protein sequence ID" value="AEI37961.1"/>
    <property type="molecule type" value="Genomic_DNA"/>
</dbReference>
<dbReference type="InterPro" id="IPR039519">
    <property type="entry name" value="YokE-like_PH"/>
</dbReference>
<name>F8ETD6_ZYMMT</name>
<dbReference type="HOGENOM" id="CLU_093409_2_0_5"/>
<reference evidence="3 4" key="1">
    <citation type="journal article" date="2011" name="J. Bacteriol.">
        <title>Genome sequence of the ethanol-producing Zymomonas mobilis subsp. pomaceae lectotype strain ATCC 29192.</title>
        <authorList>
            <person name="Kouvelis V.N."/>
            <person name="Davenport K.W."/>
            <person name="Brettin T.S."/>
            <person name="Bruce D."/>
            <person name="Detter C."/>
            <person name="Han C.S."/>
            <person name="Nolan M."/>
            <person name="Tapia R."/>
            <person name="Damoulaki A."/>
            <person name="Kyrpides N.C."/>
            <person name="Typas M.A."/>
            <person name="Pappas K.M."/>
        </authorList>
    </citation>
    <scope>NUCLEOTIDE SEQUENCE [LARGE SCALE GENOMIC DNA]</scope>
    <source>
        <strain evidence="4">ATCC 29192 / DSM 22645 / JCM 10191 / CCUG 17912 / NBRC 13757 / NCIMB 11200 / NRRL B-4491 / Barker I</strain>
    </source>
</reference>
<dbReference type="KEGG" id="zmp:Zymop_1065"/>
<dbReference type="RefSeq" id="WP_013934356.1">
    <property type="nucleotide sequence ID" value="NC_015709.1"/>
</dbReference>
<dbReference type="STRING" id="579138.Zymop_1065"/>
<evidence type="ECO:0000259" key="1">
    <source>
        <dbReference type="Pfam" id="PF09851"/>
    </source>
</evidence>
<sequence length="186" mass="20929">MIDYKTASRSELKKEYKRLSEKVNDTPFFTKREFYYLPKILADDEVPMAIASGLMKEHTWLIALTNQRLIFLDKGLFFGMDQVALNLSDIVSIHGSTGLLLGNITVSTAGQNYEITNISKAAVTPFTNLINTVKEQHSYSGKNLDYNSQSISSDKIVQLEKLAALKEKGILTEEEFKIQKAQILGM</sequence>
<dbReference type="eggNOG" id="ENOG5032U4N">
    <property type="taxonomic scope" value="Bacteria"/>
</dbReference>
<evidence type="ECO:0000313" key="4">
    <source>
        <dbReference type="Proteomes" id="UP000000491"/>
    </source>
</evidence>